<dbReference type="OMA" id="WEHIRVI"/>
<dbReference type="AlphaFoldDB" id="A0A9R0XN45"/>
<dbReference type="Pfam" id="PF12937">
    <property type="entry name" value="F-box-like"/>
    <property type="match status" value="1"/>
</dbReference>
<evidence type="ECO:0000256" key="1">
    <source>
        <dbReference type="SAM" id="MobiDB-lite"/>
    </source>
</evidence>
<evidence type="ECO:0008006" key="6">
    <source>
        <dbReference type="Google" id="ProtNLM"/>
    </source>
</evidence>
<name>A0A9R0XN45_TRITD</name>
<dbReference type="InterPro" id="IPR011043">
    <property type="entry name" value="Gal_Oxase/kelch_b-propeller"/>
</dbReference>
<dbReference type="PANTHER" id="PTHR32133:SF335">
    <property type="entry name" value="F-BOX ASSOCIATED DOMAIN-CONTAINING PROTEIN"/>
    <property type="match status" value="1"/>
</dbReference>
<dbReference type="Gramene" id="TRITD5Bv1G242240.1">
    <property type="protein sequence ID" value="TRITD5Bv1G242240.1"/>
    <property type="gene ID" value="TRITD5Bv1G242240"/>
</dbReference>
<evidence type="ECO:0000313" key="4">
    <source>
        <dbReference type="EMBL" id="VAI39895.1"/>
    </source>
</evidence>
<dbReference type="InterPro" id="IPR001810">
    <property type="entry name" value="F-box_dom"/>
</dbReference>
<evidence type="ECO:0000259" key="2">
    <source>
        <dbReference type="Pfam" id="PF12937"/>
    </source>
</evidence>
<evidence type="ECO:0000259" key="3">
    <source>
        <dbReference type="Pfam" id="PF23635"/>
    </source>
</evidence>
<proteinExistence type="predicted"/>
<protein>
    <recommendedName>
        <fullName evidence="6">F-box domain-containing protein</fullName>
    </recommendedName>
</protein>
<keyword evidence="5" id="KW-1185">Reference proteome</keyword>
<dbReference type="PANTHER" id="PTHR32133">
    <property type="entry name" value="OS07G0120400 PROTEIN"/>
    <property type="match status" value="1"/>
</dbReference>
<dbReference type="SUPFAM" id="SSF81383">
    <property type="entry name" value="F-box domain"/>
    <property type="match status" value="1"/>
</dbReference>
<reference evidence="4 5" key="1">
    <citation type="submission" date="2017-09" db="EMBL/GenBank/DDBJ databases">
        <authorList>
            <consortium name="International Durum Wheat Genome Sequencing Consortium (IDWGSC)"/>
            <person name="Milanesi L."/>
        </authorList>
    </citation>
    <scope>NUCLEOTIDE SEQUENCE [LARGE SCALE GENOMIC DNA]</scope>
    <source>
        <strain evidence="5">cv. Svevo</strain>
    </source>
</reference>
<evidence type="ECO:0000313" key="5">
    <source>
        <dbReference type="Proteomes" id="UP000324705"/>
    </source>
</evidence>
<organism evidence="4 5">
    <name type="scientific">Triticum turgidum subsp. durum</name>
    <name type="common">Durum wheat</name>
    <name type="synonym">Triticum durum</name>
    <dbReference type="NCBI Taxonomy" id="4567"/>
    <lineage>
        <taxon>Eukaryota</taxon>
        <taxon>Viridiplantae</taxon>
        <taxon>Streptophyta</taxon>
        <taxon>Embryophyta</taxon>
        <taxon>Tracheophyta</taxon>
        <taxon>Spermatophyta</taxon>
        <taxon>Magnoliopsida</taxon>
        <taxon>Liliopsida</taxon>
        <taxon>Poales</taxon>
        <taxon>Poaceae</taxon>
        <taxon>BOP clade</taxon>
        <taxon>Pooideae</taxon>
        <taxon>Triticodae</taxon>
        <taxon>Triticeae</taxon>
        <taxon>Triticinae</taxon>
        <taxon>Triticum</taxon>
    </lineage>
</organism>
<feature type="domain" description="F-box protein AT5G49610-like beta-propeller" evidence="3">
    <location>
        <begin position="109"/>
        <end position="360"/>
    </location>
</feature>
<dbReference type="SUPFAM" id="SSF50965">
    <property type="entry name" value="Galactose oxidase, central domain"/>
    <property type="match status" value="1"/>
</dbReference>
<feature type="domain" description="F-box" evidence="2">
    <location>
        <begin position="24"/>
        <end position="65"/>
    </location>
</feature>
<feature type="region of interest" description="Disordered" evidence="1">
    <location>
        <begin position="1"/>
        <end position="21"/>
    </location>
</feature>
<dbReference type="Gene3D" id="1.20.1280.50">
    <property type="match status" value="1"/>
</dbReference>
<dbReference type="EMBL" id="LT934120">
    <property type="protein sequence ID" value="VAI39895.1"/>
    <property type="molecule type" value="Genomic_DNA"/>
</dbReference>
<dbReference type="Pfam" id="PF23635">
    <property type="entry name" value="Beta-prop_AT5G49610-like"/>
    <property type="match status" value="1"/>
</dbReference>
<dbReference type="InterPro" id="IPR056594">
    <property type="entry name" value="AT5G49610-like_b-prop"/>
</dbReference>
<sequence>MDEHAGGRRRADPPPWSPPLQLPPDDMLLEILLRLLPEPIHLFRASFVSKHWRGLVHDARFRRRFREFHGGTPPMLGFFNSCPGAPIFVPTSGGFALSTANMSLDWRALDCRHGRALLHNYGTRTILVWDPMTGDERYLPFPTRAHLENVHYNGAVLCAAGHTGHGDCHSCPFLVAFVFSSYRYCITSACVYSSVTGVWGEITSIHTPDSLVDAKPTALVGNTLYCLLSNEDSIIEFDLDKNSLDLIEVPYGGNFIITLAQDGPLGFASVDRFSLHLWSRVASIDGVASWEHIRVIDLEKLFAPQVLAACMDRMWPVGYAEDGNVIFIHVYPRTYMIHLKSMQIEGISEEATGWSIFPYASFYTPGPGITTGGGDDQVELLNDT</sequence>
<dbReference type="Proteomes" id="UP000324705">
    <property type="component" value="Chromosome 5B"/>
</dbReference>
<dbReference type="InterPro" id="IPR036047">
    <property type="entry name" value="F-box-like_dom_sf"/>
</dbReference>
<gene>
    <name evidence="4" type="ORF">TRITD_5Bv1G242240</name>
</gene>
<accession>A0A9R0XN45</accession>
<feature type="compositionally biased region" description="Basic and acidic residues" evidence="1">
    <location>
        <begin position="1"/>
        <end position="12"/>
    </location>
</feature>